<evidence type="ECO:0008006" key="3">
    <source>
        <dbReference type="Google" id="ProtNLM"/>
    </source>
</evidence>
<reference evidence="1 2" key="1">
    <citation type="submission" date="2014-06" db="EMBL/GenBank/DDBJ databases">
        <title>Evolutionary Origins and Diversification of the Mycorrhizal Mutualists.</title>
        <authorList>
            <consortium name="DOE Joint Genome Institute"/>
            <consortium name="Mycorrhizal Genomics Consortium"/>
            <person name="Kohler A."/>
            <person name="Kuo A."/>
            <person name="Nagy L.G."/>
            <person name="Floudas D."/>
            <person name="Copeland A."/>
            <person name="Barry K.W."/>
            <person name="Cichocki N."/>
            <person name="Veneault-Fourrey C."/>
            <person name="LaButti K."/>
            <person name="Lindquist E.A."/>
            <person name="Lipzen A."/>
            <person name="Lundell T."/>
            <person name="Morin E."/>
            <person name="Murat C."/>
            <person name="Riley R."/>
            <person name="Ohm R."/>
            <person name="Sun H."/>
            <person name="Tunlid A."/>
            <person name="Henrissat B."/>
            <person name="Grigoriev I.V."/>
            <person name="Hibbett D.S."/>
            <person name="Martin F."/>
        </authorList>
    </citation>
    <scope>NUCLEOTIDE SEQUENCE [LARGE SCALE GENOMIC DNA]</scope>
    <source>
        <strain evidence="1 2">SS14</strain>
    </source>
</reference>
<name>A0A0C9VDK1_SPHS4</name>
<dbReference type="AlphaFoldDB" id="A0A0C9VDK1"/>
<dbReference type="Proteomes" id="UP000054279">
    <property type="component" value="Unassembled WGS sequence"/>
</dbReference>
<evidence type="ECO:0000313" key="2">
    <source>
        <dbReference type="Proteomes" id="UP000054279"/>
    </source>
</evidence>
<sequence>FTTFTDVLTGPGIVWAEGNQHSCQRKFMNPVFSFSALRGFVPLFRRTIRRVQSIKEQEFADMTSTVMNIMPWLSRTTLDAIGEAGFGYQFHAIEKGNESKLARAYRDLL</sequence>
<accession>A0A0C9VDK1</accession>
<dbReference type="GO" id="GO:0005506">
    <property type="term" value="F:iron ion binding"/>
    <property type="evidence" value="ECO:0007669"/>
    <property type="project" value="InterPro"/>
</dbReference>
<keyword evidence="2" id="KW-1185">Reference proteome</keyword>
<dbReference type="HOGENOM" id="CLU_129434_0_0_1"/>
<dbReference type="GO" id="GO:0020037">
    <property type="term" value="F:heme binding"/>
    <property type="evidence" value="ECO:0007669"/>
    <property type="project" value="InterPro"/>
</dbReference>
<dbReference type="OrthoDB" id="5076166at2759"/>
<gene>
    <name evidence="1" type="ORF">M422DRAFT_180430</name>
</gene>
<dbReference type="Pfam" id="PF00067">
    <property type="entry name" value="p450"/>
    <property type="match status" value="1"/>
</dbReference>
<dbReference type="EMBL" id="KN837186">
    <property type="protein sequence ID" value="KIJ35675.1"/>
    <property type="molecule type" value="Genomic_DNA"/>
</dbReference>
<dbReference type="GO" id="GO:0004497">
    <property type="term" value="F:monooxygenase activity"/>
    <property type="evidence" value="ECO:0007669"/>
    <property type="project" value="InterPro"/>
</dbReference>
<proteinExistence type="predicted"/>
<dbReference type="Gene3D" id="1.10.630.10">
    <property type="entry name" value="Cytochrome P450"/>
    <property type="match status" value="1"/>
</dbReference>
<dbReference type="InterPro" id="IPR001128">
    <property type="entry name" value="Cyt_P450"/>
</dbReference>
<organism evidence="1 2">
    <name type="scientific">Sphaerobolus stellatus (strain SS14)</name>
    <dbReference type="NCBI Taxonomy" id="990650"/>
    <lineage>
        <taxon>Eukaryota</taxon>
        <taxon>Fungi</taxon>
        <taxon>Dikarya</taxon>
        <taxon>Basidiomycota</taxon>
        <taxon>Agaricomycotina</taxon>
        <taxon>Agaricomycetes</taxon>
        <taxon>Phallomycetidae</taxon>
        <taxon>Geastrales</taxon>
        <taxon>Sphaerobolaceae</taxon>
        <taxon>Sphaerobolus</taxon>
    </lineage>
</organism>
<dbReference type="GO" id="GO:0016705">
    <property type="term" value="F:oxidoreductase activity, acting on paired donors, with incorporation or reduction of molecular oxygen"/>
    <property type="evidence" value="ECO:0007669"/>
    <property type="project" value="InterPro"/>
</dbReference>
<protein>
    <recommendedName>
        <fullName evidence="3">Cytochrome P450</fullName>
    </recommendedName>
</protein>
<evidence type="ECO:0000313" key="1">
    <source>
        <dbReference type="EMBL" id="KIJ35675.1"/>
    </source>
</evidence>
<dbReference type="SUPFAM" id="SSF48264">
    <property type="entry name" value="Cytochrome P450"/>
    <property type="match status" value="1"/>
</dbReference>
<dbReference type="InterPro" id="IPR036396">
    <property type="entry name" value="Cyt_P450_sf"/>
</dbReference>
<feature type="non-terminal residue" evidence="1">
    <location>
        <position position="109"/>
    </location>
</feature>